<reference evidence="4 5" key="1">
    <citation type="submission" date="2019-02" db="EMBL/GenBank/DDBJ databases">
        <title>Deep-cultivation of Planctomycetes and their phenomic and genomic characterization uncovers novel biology.</title>
        <authorList>
            <person name="Wiegand S."/>
            <person name="Jogler M."/>
            <person name="Boedeker C."/>
            <person name="Pinto D."/>
            <person name="Vollmers J."/>
            <person name="Rivas-Marin E."/>
            <person name="Kohn T."/>
            <person name="Peeters S.H."/>
            <person name="Heuer A."/>
            <person name="Rast P."/>
            <person name="Oberbeckmann S."/>
            <person name="Bunk B."/>
            <person name="Jeske O."/>
            <person name="Meyerdierks A."/>
            <person name="Storesund J.E."/>
            <person name="Kallscheuer N."/>
            <person name="Luecker S."/>
            <person name="Lage O.M."/>
            <person name="Pohl T."/>
            <person name="Merkel B.J."/>
            <person name="Hornburger P."/>
            <person name="Mueller R.-W."/>
            <person name="Bruemmer F."/>
            <person name="Labrenz M."/>
            <person name="Spormann A.M."/>
            <person name="Op Den Camp H."/>
            <person name="Overmann J."/>
            <person name="Amann R."/>
            <person name="Jetten M.S.M."/>
            <person name="Mascher T."/>
            <person name="Medema M.H."/>
            <person name="Devos D.P."/>
            <person name="Kaster A.-K."/>
            <person name="Ovreas L."/>
            <person name="Rohde M."/>
            <person name="Galperin M.Y."/>
            <person name="Jogler C."/>
        </authorList>
    </citation>
    <scope>NUCLEOTIDE SEQUENCE [LARGE SCALE GENOMIC DNA]</scope>
    <source>
        <strain evidence="4 5">Poly59</strain>
    </source>
</reference>
<dbReference type="Pfam" id="PF07584">
    <property type="entry name" value="BatA"/>
    <property type="match status" value="1"/>
</dbReference>
<evidence type="ECO:0000259" key="3">
    <source>
        <dbReference type="Pfam" id="PF13519"/>
    </source>
</evidence>
<protein>
    <recommendedName>
        <fullName evidence="6">VWFA domain-containing protein</fullName>
    </recommendedName>
</protein>
<comment type="caution">
    <text evidence="4">The sequence shown here is derived from an EMBL/GenBank/DDBJ whole genome shotgun (WGS) entry which is preliminary data.</text>
</comment>
<dbReference type="NCBIfam" id="TIGR02226">
    <property type="entry name" value="two_anch"/>
    <property type="match status" value="1"/>
</dbReference>
<keyword evidence="1" id="KW-0472">Membrane</keyword>
<feature type="transmembrane region" description="Helical" evidence="1">
    <location>
        <begin position="724"/>
        <end position="742"/>
    </location>
</feature>
<dbReference type="Gene3D" id="3.40.50.410">
    <property type="entry name" value="von Willebrand factor, type A domain"/>
    <property type="match status" value="1"/>
</dbReference>
<dbReference type="PANTHER" id="PTHR37464">
    <property type="entry name" value="BLL2463 PROTEIN"/>
    <property type="match status" value="1"/>
</dbReference>
<name>A0A5C6EW58_9BACT</name>
<organism evidence="4 5">
    <name type="scientific">Rubripirellula reticaptiva</name>
    <dbReference type="NCBI Taxonomy" id="2528013"/>
    <lineage>
        <taxon>Bacteria</taxon>
        <taxon>Pseudomonadati</taxon>
        <taxon>Planctomycetota</taxon>
        <taxon>Planctomycetia</taxon>
        <taxon>Pirellulales</taxon>
        <taxon>Pirellulaceae</taxon>
        <taxon>Rubripirellula</taxon>
    </lineage>
</organism>
<gene>
    <name evidence="4" type="ORF">Poly59_35020</name>
</gene>
<proteinExistence type="predicted"/>
<dbReference type="RefSeq" id="WP_146535158.1">
    <property type="nucleotide sequence ID" value="NZ_SJPX01000003.1"/>
</dbReference>
<feature type="domain" description="VWFA" evidence="3">
    <location>
        <begin position="92"/>
        <end position="196"/>
    </location>
</feature>
<dbReference type="EMBL" id="SJPX01000003">
    <property type="protein sequence ID" value="TWU51906.1"/>
    <property type="molecule type" value="Genomic_DNA"/>
</dbReference>
<keyword evidence="1" id="KW-1133">Transmembrane helix</keyword>
<evidence type="ECO:0000259" key="2">
    <source>
        <dbReference type="Pfam" id="PF07584"/>
    </source>
</evidence>
<sequence length="765" mass="83833">MTLLNGLLALGALAFTIPLAIHLLFRSRFRTVNWGAMHLLDDVVRVNRRRIELMNLLLLLLRCMLPILLAFCLARPVLTGFRALPGDAARTVVVAIDDSRSMAARDSDGQTRMHHVSAGLAKFFKTLSRRDEIILVRTSSIDAVVGSMGTADAIDQVENMTATGGPVDLGRLVRRAVEVSGDAAHPQRQIIVVSDFQSHMVGDSAIESLKRLELSLKEQEIRPTISFLNVGDQSNTLDNVSVESITSDSPAVVAGRSAKFSARIRNSTDHTIRDLRLAWTVAGRPLDTRTITLPPRSSTITRLTHKVDIVGVHPVSVSIEHSDALPDDNERVIAVDVIREINVLMVNGSPSNRPLEGATDFLAIALSPFAFGGQDQPDAVRNQVTTKTAAVVEIDKQSPDIVVLANVDDVTSELRKRLALFVERGGSLVVFDGDKLKPESYNTVWGDSDDGWKLPAQLGDRVGGPRSDNDDLPRYSIGQLNNLYAPWSIIGSGSGADTSTGPISEIAITGYRKLSLDESGPETATTTKLLSFSSGDPLVVRARRGKGQVVQFAIPCDASWSNLPLRLVFLPMMQQMVLDLAGSQKQTTVDVGSPIDVPVIELTSQLPADTKIDQKATATYSFENPNRVETAIQPFIYEQLDSLQVSRAATPGVYQFRQHYFDSKGEPIVNRTIRVAEVPAAESQLRDADKSRLNRAAELVDASVYRDLESLQSDDQTRRFGREVWRWLLVALLVGLVGELLLQQRRFGRWKSPLIARARQTAGAR</sequence>
<feature type="domain" description="Aerotolerance regulator N-terminal" evidence="2">
    <location>
        <begin position="1"/>
        <end position="76"/>
    </location>
</feature>
<dbReference type="Gene3D" id="3.40.50.880">
    <property type="match status" value="1"/>
</dbReference>
<keyword evidence="5" id="KW-1185">Reference proteome</keyword>
<dbReference type="InterPro" id="IPR011933">
    <property type="entry name" value="Double_TM_dom"/>
</dbReference>
<evidence type="ECO:0000313" key="5">
    <source>
        <dbReference type="Proteomes" id="UP000317977"/>
    </source>
</evidence>
<evidence type="ECO:0000313" key="4">
    <source>
        <dbReference type="EMBL" id="TWU51906.1"/>
    </source>
</evidence>
<dbReference type="SUPFAM" id="SSF52317">
    <property type="entry name" value="Class I glutamine amidotransferase-like"/>
    <property type="match status" value="1"/>
</dbReference>
<keyword evidence="1" id="KW-0812">Transmembrane</keyword>
<evidence type="ECO:0008006" key="6">
    <source>
        <dbReference type="Google" id="ProtNLM"/>
    </source>
</evidence>
<dbReference type="InterPro" id="IPR036465">
    <property type="entry name" value="vWFA_dom_sf"/>
</dbReference>
<dbReference type="AlphaFoldDB" id="A0A5C6EW58"/>
<dbReference type="InterPro" id="IPR024163">
    <property type="entry name" value="Aerotolerance_reg_N"/>
</dbReference>
<dbReference type="SUPFAM" id="SSF53300">
    <property type="entry name" value="vWA-like"/>
    <property type="match status" value="1"/>
</dbReference>
<dbReference type="InterPro" id="IPR002035">
    <property type="entry name" value="VWF_A"/>
</dbReference>
<dbReference type="Proteomes" id="UP000317977">
    <property type="component" value="Unassembled WGS sequence"/>
</dbReference>
<dbReference type="Pfam" id="PF13519">
    <property type="entry name" value="VWA_2"/>
    <property type="match status" value="1"/>
</dbReference>
<dbReference type="OrthoDB" id="7052926at2"/>
<dbReference type="PANTHER" id="PTHR37464:SF1">
    <property type="entry name" value="BLL2463 PROTEIN"/>
    <property type="match status" value="1"/>
</dbReference>
<feature type="transmembrane region" description="Helical" evidence="1">
    <location>
        <begin position="6"/>
        <end position="25"/>
    </location>
</feature>
<evidence type="ECO:0000256" key="1">
    <source>
        <dbReference type="SAM" id="Phobius"/>
    </source>
</evidence>
<accession>A0A5C6EW58</accession>
<dbReference type="InterPro" id="IPR029062">
    <property type="entry name" value="Class_I_gatase-like"/>
</dbReference>
<feature type="transmembrane region" description="Helical" evidence="1">
    <location>
        <begin position="56"/>
        <end position="78"/>
    </location>
</feature>